<dbReference type="OrthoDB" id="416741at2759"/>
<keyword evidence="6" id="KW-0694">RNA-binding</keyword>
<dbReference type="Pfam" id="PF00271">
    <property type="entry name" value="Helicase_C"/>
    <property type="match status" value="1"/>
</dbReference>
<evidence type="ECO:0000256" key="5">
    <source>
        <dbReference type="ARBA" id="ARBA00022840"/>
    </source>
</evidence>
<evidence type="ECO:0000256" key="2">
    <source>
        <dbReference type="ARBA" id="ARBA00022741"/>
    </source>
</evidence>
<feature type="domain" description="Helicase C-terminal" evidence="10">
    <location>
        <begin position="362"/>
        <end position="528"/>
    </location>
</feature>
<feature type="region of interest" description="Disordered" evidence="7">
    <location>
        <begin position="1041"/>
        <end position="1071"/>
    </location>
</feature>
<dbReference type="SMART" id="SM00535">
    <property type="entry name" value="RIBOc"/>
    <property type="match status" value="2"/>
</dbReference>
<reference evidence="12 13" key="1">
    <citation type="submission" date="2016-03" db="EMBL/GenBank/DDBJ databases">
        <title>Whole genome sequencing of Grifola frondosa 9006-11.</title>
        <authorList>
            <person name="Min B."/>
            <person name="Park H."/>
            <person name="Kim J.-G."/>
            <person name="Cho H."/>
            <person name="Oh Y.-L."/>
            <person name="Kong W.-S."/>
            <person name="Choi I.-G."/>
        </authorList>
    </citation>
    <scope>NUCLEOTIDE SEQUENCE [LARGE SCALE GENOMIC DNA]</scope>
    <source>
        <strain evidence="12 13">9006-11</strain>
    </source>
</reference>
<dbReference type="GO" id="GO:0004386">
    <property type="term" value="F:helicase activity"/>
    <property type="evidence" value="ECO:0007669"/>
    <property type="project" value="UniProtKB-KW"/>
</dbReference>
<protein>
    <submittedName>
        <fullName evidence="12">Dicer-like protein 2</fullName>
    </submittedName>
</protein>
<dbReference type="Gene3D" id="3.40.50.300">
    <property type="entry name" value="P-loop containing nucleotide triphosphate hydrolases"/>
    <property type="match status" value="3"/>
</dbReference>
<dbReference type="SUPFAM" id="SSF69065">
    <property type="entry name" value="RNase III domain-like"/>
    <property type="match status" value="2"/>
</dbReference>
<dbReference type="Proteomes" id="UP000092993">
    <property type="component" value="Unassembled WGS sequence"/>
</dbReference>
<evidence type="ECO:0000256" key="3">
    <source>
        <dbReference type="ARBA" id="ARBA00022801"/>
    </source>
</evidence>
<keyword evidence="13" id="KW-1185">Reference proteome</keyword>
<dbReference type="Pfam" id="PF03368">
    <property type="entry name" value="Dicer_dimer"/>
    <property type="match status" value="1"/>
</dbReference>
<dbReference type="PROSITE" id="PS00517">
    <property type="entry name" value="RNASE_3_1"/>
    <property type="match status" value="1"/>
</dbReference>
<comment type="caution">
    <text evidence="12">The sequence shown here is derived from an EMBL/GenBank/DDBJ whole genome shotgun (WGS) entry which is preliminary data.</text>
</comment>
<evidence type="ECO:0000256" key="1">
    <source>
        <dbReference type="ARBA" id="ARBA00022737"/>
    </source>
</evidence>
<feature type="compositionally biased region" description="Basic and acidic residues" evidence="7">
    <location>
        <begin position="1061"/>
        <end position="1071"/>
    </location>
</feature>
<dbReference type="GO" id="GO:0005634">
    <property type="term" value="C:nucleus"/>
    <property type="evidence" value="ECO:0007669"/>
    <property type="project" value="TreeGrafter"/>
</dbReference>
<keyword evidence="3" id="KW-0378">Hydrolase</keyword>
<keyword evidence="1" id="KW-0677">Repeat</keyword>
<dbReference type="GO" id="GO:0005524">
    <property type="term" value="F:ATP binding"/>
    <property type="evidence" value="ECO:0007669"/>
    <property type="project" value="UniProtKB-KW"/>
</dbReference>
<dbReference type="EMBL" id="LUGG01000019">
    <property type="protein sequence ID" value="OBZ68881.1"/>
    <property type="molecule type" value="Genomic_DNA"/>
</dbReference>
<dbReference type="GO" id="GO:0005737">
    <property type="term" value="C:cytoplasm"/>
    <property type="evidence" value="ECO:0007669"/>
    <property type="project" value="TreeGrafter"/>
</dbReference>
<evidence type="ECO:0000313" key="13">
    <source>
        <dbReference type="Proteomes" id="UP000092993"/>
    </source>
</evidence>
<dbReference type="InterPro" id="IPR000999">
    <property type="entry name" value="RNase_III_dom"/>
</dbReference>
<dbReference type="CDD" id="cd00593">
    <property type="entry name" value="RIBOc"/>
    <property type="match status" value="2"/>
</dbReference>
<dbReference type="InterPro" id="IPR027417">
    <property type="entry name" value="P-loop_NTPase"/>
</dbReference>
<feature type="domain" description="Helicase ATP-binding" evidence="9">
    <location>
        <begin position="17"/>
        <end position="177"/>
    </location>
</feature>
<evidence type="ECO:0000259" key="8">
    <source>
        <dbReference type="PROSITE" id="PS50142"/>
    </source>
</evidence>
<evidence type="ECO:0000256" key="6">
    <source>
        <dbReference type="PROSITE-ProRule" id="PRU00657"/>
    </source>
</evidence>
<feature type="domain" description="RNase III" evidence="8">
    <location>
        <begin position="935"/>
        <end position="1096"/>
    </location>
</feature>
<dbReference type="SMART" id="SM00490">
    <property type="entry name" value="HELICc"/>
    <property type="match status" value="1"/>
</dbReference>
<keyword evidence="4" id="KW-0347">Helicase</keyword>
<gene>
    <name evidence="12" type="primary">dcl2</name>
    <name evidence="12" type="ORF">A0H81_11163</name>
</gene>
<dbReference type="GO" id="GO:0030422">
    <property type="term" value="P:siRNA processing"/>
    <property type="evidence" value="ECO:0007669"/>
    <property type="project" value="TreeGrafter"/>
</dbReference>
<evidence type="ECO:0000313" key="12">
    <source>
        <dbReference type="EMBL" id="OBZ68881.1"/>
    </source>
</evidence>
<evidence type="ECO:0000256" key="7">
    <source>
        <dbReference type="SAM" id="MobiDB-lite"/>
    </source>
</evidence>
<dbReference type="PANTHER" id="PTHR14950">
    <property type="entry name" value="DICER-RELATED"/>
    <property type="match status" value="1"/>
</dbReference>
<dbReference type="InterPro" id="IPR038248">
    <property type="entry name" value="Dicer_dimer_sf"/>
</dbReference>
<dbReference type="InterPro" id="IPR001650">
    <property type="entry name" value="Helicase_C-like"/>
</dbReference>
<evidence type="ECO:0000259" key="9">
    <source>
        <dbReference type="PROSITE" id="PS51192"/>
    </source>
</evidence>
<evidence type="ECO:0000259" key="10">
    <source>
        <dbReference type="PROSITE" id="PS51194"/>
    </source>
</evidence>
<keyword evidence="5" id="KW-0067">ATP-binding</keyword>
<dbReference type="PROSITE" id="PS50142">
    <property type="entry name" value="RNASE_3_2"/>
    <property type="match status" value="2"/>
</dbReference>
<dbReference type="PROSITE" id="PS51194">
    <property type="entry name" value="HELICASE_CTER"/>
    <property type="match status" value="1"/>
</dbReference>
<dbReference type="OMA" id="HFCAVIP"/>
<dbReference type="STRING" id="5627.A0A1C7LVX1"/>
<dbReference type="InterPro" id="IPR036389">
    <property type="entry name" value="RNase_III_sf"/>
</dbReference>
<proteinExistence type="inferred from homology"/>
<dbReference type="SUPFAM" id="SSF52540">
    <property type="entry name" value="P-loop containing nucleoside triphosphate hydrolases"/>
    <property type="match status" value="1"/>
</dbReference>
<dbReference type="PROSITE" id="PS51192">
    <property type="entry name" value="HELICASE_ATP_BIND_1"/>
    <property type="match status" value="1"/>
</dbReference>
<feature type="domain" description="RNase III" evidence="8">
    <location>
        <begin position="1137"/>
        <end position="1321"/>
    </location>
</feature>
<dbReference type="SMART" id="SM00487">
    <property type="entry name" value="DEXDc"/>
    <property type="match status" value="1"/>
</dbReference>
<accession>A0A1C7LVX1</accession>
<dbReference type="PANTHER" id="PTHR14950:SF37">
    <property type="entry name" value="ENDORIBONUCLEASE DICER"/>
    <property type="match status" value="1"/>
</dbReference>
<evidence type="ECO:0000256" key="4">
    <source>
        <dbReference type="ARBA" id="ARBA00022806"/>
    </source>
</evidence>
<dbReference type="Gene3D" id="1.10.1520.10">
    <property type="entry name" value="Ribonuclease III domain"/>
    <property type="match status" value="2"/>
</dbReference>
<dbReference type="Gene3D" id="3.30.160.380">
    <property type="entry name" value="Dicer dimerisation domain"/>
    <property type="match status" value="1"/>
</dbReference>
<sequence length="1438" mass="163858">MSVSEADIEAEASAPPVLHTRAYQQELLEESLRRNLVIALDTGSGKTHIAVLRMKLEAERNSNKNTGQWKNVALWRSILETHRIMVTTPQILLDALHHGYIDLGRDIGLLVFDEAHHAIDKHPYNMIMKNFYFNLPLRTGQEDLQARVRPMILGLTASPIYGGNVDNSFYKLEKNLDSIIRSSRVNRNELAQYVHRPVFKHVLYPMSNQDWETMPSENHRALQAMVDGMNIEDDPYVKSLRERLAKLPPGDERTRVDQQLSKTINKQDTFTHKGLRDFARTAGDICFELGTWAADWYVEQVIRQARIAANPYNNIMSAWQEKEKRYILDALSSVQLVPVSSDPRDILAGISPKVRALVDCLTLEEVLFRSQDEDYSGLVFVTRRDTVLALAEVLSRIPETAQLFRIGYLLGSSSSFKRHAFLDITRMMLKDSQSDTLRDFKIGDKNLIISTSVAEEGIDIQACGSVIRFDPPPNVVAWAQSRGRARRKRSSFVIMFEESGVHQKLVEQWENAEKQMMALYNDMQRDLKGAGNENNDEFDGGDGYVEFEVASTGALLTLHSATSHLNHFCAVIPNAGHGGHVPIYDLDPPDYRENWHSSPDQSLQRYGGPWGATVSLPRVLPPRTKRAAQQHAAFKAYVELYKAKLLNSHLLPLTSVVEPDKEEEVKRLLQEIEKRAGTAKVTIQMDPWAPKTDSPAWFVNELELQGLPALRMLTRNPLSTFLEQDLPCLYVPGRAPIKVRIRHQSTLDAGDAYIERARRYTYDLFTRLYGARMDPENISFSYLFLPVVEGIHEQKWIERRTWQRDRCDRSVTVRLENSARANAEILGEQFSHPSDLALIRNNAKFDKPLRFVQWHYEAITSEQEEELREIYEEVPDMRISYPLLLVKPFPRRRNFLVPLSSETEGLGHEEPFLLHPKYSTIDLVSSDDIEFAMLLPSFLRWLTNALTVASLRENLLVAVTAPVSQEALNYQRLETLGDTVLKFIVSLQLFADNPLWHEGYLSRRKDHVVANSSLAKEAIDKRLYQWILRDRFVPRKWKPHYHSEASSDDSKEDTEPTEAVSDSRDKKKNKKAEDLSTKMLADVVESLIGAAYEHGGFDLAIDCAQIFGLGISWQKLPLRMERILANTENLDDLPPELNLVESMLGYQFSRRTLLVQALTHSSYHGDIASISLERLEFLGDSALDMVVTDFLYHAPGKNYTPGHMHMRKEATVNSHFLAYICLSTSTVVDGTMPFWTKDHGLTVSTESHRIHLWQCLLHSSHRVLDDQNVAFLRYQKSGPTITHAMQNDAIYPWAALTSLQAPKFISDMVESLLGAVYVDSVGNLDVVRAVMRTLGIMSIMERIVESEVDVLHPVSRLAMWADQQDPKQKVEYVFKKEDGNVSCAIMLDDVEVVKVTEPYRSRASQEEVRFASAEKAIKLLHVCDEEEVEGWGDIPEYD</sequence>
<name>A0A1C7LVX1_GRIFR</name>
<keyword evidence="2" id="KW-0547">Nucleotide-binding</keyword>
<evidence type="ECO:0000259" key="11">
    <source>
        <dbReference type="PROSITE" id="PS51327"/>
    </source>
</evidence>
<dbReference type="GO" id="GO:0004525">
    <property type="term" value="F:ribonuclease III activity"/>
    <property type="evidence" value="ECO:0007669"/>
    <property type="project" value="InterPro"/>
</dbReference>
<dbReference type="Pfam" id="PF00636">
    <property type="entry name" value="Ribonuclease_3"/>
    <property type="match status" value="2"/>
</dbReference>
<dbReference type="InterPro" id="IPR014001">
    <property type="entry name" value="Helicase_ATP-bd"/>
</dbReference>
<feature type="domain" description="Dicer dsRNA-binding fold" evidence="11">
    <location>
        <begin position="561"/>
        <end position="660"/>
    </location>
</feature>
<dbReference type="PROSITE" id="PS51327">
    <property type="entry name" value="DICER_DSRBF"/>
    <property type="match status" value="1"/>
</dbReference>
<dbReference type="InterPro" id="IPR005034">
    <property type="entry name" value="Dicer_dimerisation"/>
</dbReference>
<dbReference type="GO" id="GO:0003723">
    <property type="term" value="F:RNA binding"/>
    <property type="evidence" value="ECO:0007669"/>
    <property type="project" value="UniProtKB-UniRule"/>
</dbReference>
<organism evidence="12 13">
    <name type="scientific">Grifola frondosa</name>
    <name type="common">Maitake</name>
    <name type="synonym">Polyporus frondosus</name>
    <dbReference type="NCBI Taxonomy" id="5627"/>
    <lineage>
        <taxon>Eukaryota</taxon>
        <taxon>Fungi</taxon>
        <taxon>Dikarya</taxon>
        <taxon>Basidiomycota</taxon>
        <taxon>Agaricomycotina</taxon>
        <taxon>Agaricomycetes</taxon>
        <taxon>Polyporales</taxon>
        <taxon>Grifolaceae</taxon>
        <taxon>Grifola</taxon>
    </lineage>
</organism>
<comment type="similarity">
    <text evidence="6">Belongs to the helicase family. Dicer subfamily.</text>
</comment>